<proteinExistence type="inferred from homology"/>
<dbReference type="Pfam" id="PF02826">
    <property type="entry name" value="2-Hacid_dh_C"/>
    <property type="match status" value="1"/>
</dbReference>
<dbReference type="EMBL" id="RYZZ01000001">
    <property type="protein sequence ID" value="RUQ32773.1"/>
    <property type="molecule type" value="Genomic_DNA"/>
</dbReference>
<evidence type="ECO:0000313" key="7">
    <source>
        <dbReference type="EMBL" id="RUQ32773.1"/>
    </source>
</evidence>
<dbReference type="AlphaFoldDB" id="A0A3S0W523"/>
<evidence type="ECO:0000259" key="6">
    <source>
        <dbReference type="Pfam" id="PF02826"/>
    </source>
</evidence>
<keyword evidence="3" id="KW-0520">NAD</keyword>
<dbReference type="Pfam" id="PF00389">
    <property type="entry name" value="2-Hacid_dh"/>
    <property type="match status" value="1"/>
</dbReference>
<dbReference type="SUPFAM" id="SSF52283">
    <property type="entry name" value="Formate/glycerate dehydrogenase catalytic domain-like"/>
    <property type="match status" value="1"/>
</dbReference>
<dbReference type="PROSITE" id="PS00670">
    <property type="entry name" value="D_2_HYDROXYACID_DH_2"/>
    <property type="match status" value="1"/>
</dbReference>
<dbReference type="InterPro" id="IPR006140">
    <property type="entry name" value="D-isomer_DH_NAD-bd"/>
</dbReference>
<reference evidence="7 8" key="1">
    <citation type="submission" date="2018-12" db="EMBL/GenBank/DDBJ databases">
        <title>Bacillus chawlae sp. nov., Bacillus glennii sp. nov., and Bacillus saganii sp. nov. Isolated from the Vehicle Assembly Building at Kennedy Space Center where the Viking Spacecraft were Assembled.</title>
        <authorList>
            <person name="Seuylemezian A."/>
            <person name="Vaishampayan P."/>
        </authorList>
    </citation>
    <scope>NUCLEOTIDE SEQUENCE [LARGE SCALE GENOMIC DNA]</scope>
    <source>
        <strain evidence="7 8">L5</strain>
    </source>
</reference>
<dbReference type="GO" id="GO:0051287">
    <property type="term" value="F:NAD binding"/>
    <property type="evidence" value="ECO:0007669"/>
    <property type="project" value="InterPro"/>
</dbReference>
<dbReference type="InterPro" id="IPR029753">
    <property type="entry name" value="D-isomer_DH_CS"/>
</dbReference>
<dbReference type="PANTHER" id="PTHR43761">
    <property type="entry name" value="D-ISOMER SPECIFIC 2-HYDROXYACID DEHYDROGENASE FAMILY PROTEIN (AFU_ORTHOLOGUE AFUA_1G13630)"/>
    <property type="match status" value="1"/>
</dbReference>
<evidence type="ECO:0000256" key="1">
    <source>
        <dbReference type="ARBA" id="ARBA00005854"/>
    </source>
</evidence>
<gene>
    <name evidence="7" type="ORF">ELQ35_01415</name>
</gene>
<feature type="domain" description="D-isomer specific 2-hydroxyacid dehydrogenase catalytic" evidence="5">
    <location>
        <begin position="23"/>
        <end position="320"/>
    </location>
</feature>
<comment type="similarity">
    <text evidence="1 4">Belongs to the D-isomer specific 2-hydroxyacid dehydrogenase family.</text>
</comment>
<evidence type="ECO:0000313" key="8">
    <source>
        <dbReference type="Proteomes" id="UP000267430"/>
    </source>
</evidence>
<keyword evidence="2 4" id="KW-0560">Oxidoreductase</keyword>
<accession>A0A3S0W523</accession>
<evidence type="ECO:0000256" key="2">
    <source>
        <dbReference type="ARBA" id="ARBA00023002"/>
    </source>
</evidence>
<dbReference type="FunFam" id="3.40.50.720:FF:000203">
    <property type="entry name" value="D-3-phosphoglycerate dehydrogenase (SerA)"/>
    <property type="match status" value="1"/>
</dbReference>
<protein>
    <submittedName>
        <fullName evidence="7">C-terminal binding protein</fullName>
    </submittedName>
</protein>
<dbReference type="GO" id="GO:0016616">
    <property type="term" value="F:oxidoreductase activity, acting on the CH-OH group of donors, NAD or NADP as acceptor"/>
    <property type="evidence" value="ECO:0007669"/>
    <property type="project" value="InterPro"/>
</dbReference>
<dbReference type="InterPro" id="IPR036291">
    <property type="entry name" value="NAD(P)-bd_dom_sf"/>
</dbReference>
<evidence type="ECO:0000256" key="4">
    <source>
        <dbReference type="RuleBase" id="RU003719"/>
    </source>
</evidence>
<dbReference type="InterPro" id="IPR006139">
    <property type="entry name" value="D-isomer_2_OHA_DH_cat_dom"/>
</dbReference>
<name>A0A3S0W523_9BACI</name>
<dbReference type="PROSITE" id="PS00671">
    <property type="entry name" value="D_2_HYDROXYACID_DH_3"/>
    <property type="match status" value="1"/>
</dbReference>
<sequence>MDRFKVVLTDYEFEDFRFEEKVFKSSGLNINFVKAQCKTEEEVIQIGKDADALLNQYAPVGEKVINELEKCKVISRYGVGVNTIDVQASTNKGIFVSNVPDYGVEEVSNHALALLLSSARKITQLNAHIKSGQWDFKLATPIYRFSKQTLGVLGFGRIPRVLVKKAQPLGFQILVHDPFVPEDDIRQMGAKPVPFEELLTASDFISIHVPLVESTKHLINKHTIRLMKKNAVIINTARGPIINENDLADALKNRQIAGAALDVAEEEPIPKDSPLLTMSNVILTPHSSWYSEEAMEELRTKTAQNVIEVLSGKKPTYFVNKELEKLSSVVK</sequence>
<feature type="domain" description="D-isomer specific 2-hydroxyacid dehydrogenase NAD-binding" evidence="6">
    <location>
        <begin position="112"/>
        <end position="287"/>
    </location>
</feature>
<dbReference type="InterPro" id="IPR043322">
    <property type="entry name" value="CtBP"/>
</dbReference>
<dbReference type="GO" id="GO:0003714">
    <property type="term" value="F:transcription corepressor activity"/>
    <property type="evidence" value="ECO:0007669"/>
    <property type="project" value="InterPro"/>
</dbReference>
<evidence type="ECO:0000259" key="5">
    <source>
        <dbReference type="Pfam" id="PF00389"/>
    </source>
</evidence>
<dbReference type="CDD" id="cd05299">
    <property type="entry name" value="CtBP_dh"/>
    <property type="match status" value="1"/>
</dbReference>
<dbReference type="InterPro" id="IPR050418">
    <property type="entry name" value="D-iso_2-hydroxyacid_DH_PdxB"/>
</dbReference>
<dbReference type="Proteomes" id="UP000267430">
    <property type="component" value="Unassembled WGS sequence"/>
</dbReference>
<dbReference type="PANTHER" id="PTHR43761:SF1">
    <property type="entry name" value="D-ISOMER SPECIFIC 2-HYDROXYACID DEHYDROGENASE CATALYTIC DOMAIN-CONTAINING PROTEIN-RELATED"/>
    <property type="match status" value="1"/>
</dbReference>
<dbReference type="Gene3D" id="3.40.50.720">
    <property type="entry name" value="NAD(P)-binding Rossmann-like Domain"/>
    <property type="match status" value="2"/>
</dbReference>
<evidence type="ECO:0000256" key="3">
    <source>
        <dbReference type="ARBA" id="ARBA00023027"/>
    </source>
</evidence>
<keyword evidence="8" id="KW-1185">Reference proteome</keyword>
<dbReference type="OrthoDB" id="9805416at2"/>
<comment type="caution">
    <text evidence="7">The sequence shown here is derived from an EMBL/GenBank/DDBJ whole genome shotgun (WGS) entry which is preliminary data.</text>
</comment>
<organism evidence="7 8">
    <name type="scientific">Peribacillus cavernae</name>
    <dbReference type="NCBI Taxonomy" id="1674310"/>
    <lineage>
        <taxon>Bacteria</taxon>
        <taxon>Bacillati</taxon>
        <taxon>Bacillota</taxon>
        <taxon>Bacilli</taxon>
        <taxon>Bacillales</taxon>
        <taxon>Bacillaceae</taxon>
        <taxon>Peribacillus</taxon>
    </lineage>
</organism>
<dbReference type="SUPFAM" id="SSF51735">
    <property type="entry name" value="NAD(P)-binding Rossmann-fold domains"/>
    <property type="match status" value="1"/>
</dbReference>
<dbReference type="RefSeq" id="WP_126863064.1">
    <property type="nucleotide sequence ID" value="NZ_JAUSTX010000003.1"/>
</dbReference>